<comment type="caution">
    <text evidence="2">The sequence shown here is derived from an EMBL/GenBank/DDBJ whole genome shotgun (WGS) entry which is preliminary data.</text>
</comment>
<reference evidence="2 3" key="1">
    <citation type="submission" date="2018-11" db="EMBL/GenBank/DDBJ databases">
        <title>Genomic Encyclopedia of Type Strains, Phase IV (KMG-IV): sequencing the most valuable type-strain genomes for metagenomic binning, comparative biology and taxonomic classification.</title>
        <authorList>
            <person name="Goeker M."/>
        </authorList>
    </citation>
    <scope>NUCLEOTIDE SEQUENCE [LARGE SCALE GENOMIC DNA]</scope>
    <source>
        <strain evidence="2 3">DSM 5900</strain>
    </source>
</reference>
<sequence length="133" mass="14022">MFRKLTGMLVAVAIAAVPATASAAYVLAVSPSGSGPLDGIDIQIEDSNGTITTLHGSLKGGVGFMMSGVSAFGKVKVKRSQDAANWRECIRVTSPFEIPANATRVNLSIRGEVNNENRQDPYQLYSCGGEAFQ</sequence>
<feature type="signal peptide" evidence="1">
    <location>
        <begin position="1"/>
        <end position="23"/>
    </location>
</feature>
<dbReference type="EMBL" id="RJKX01000011">
    <property type="protein sequence ID" value="ROQ01934.1"/>
    <property type="molecule type" value="Genomic_DNA"/>
</dbReference>
<proteinExistence type="predicted"/>
<protein>
    <recommendedName>
        <fullName evidence="4">Secreted protein</fullName>
    </recommendedName>
</protein>
<dbReference type="Proteomes" id="UP000278222">
    <property type="component" value="Unassembled WGS sequence"/>
</dbReference>
<evidence type="ECO:0000256" key="1">
    <source>
        <dbReference type="SAM" id="SignalP"/>
    </source>
</evidence>
<accession>A0A3N1M312</accession>
<name>A0A3N1M312_9PROT</name>
<dbReference type="AlphaFoldDB" id="A0A3N1M312"/>
<evidence type="ECO:0000313" key="2">
    <source>
        <dbReference type="EMBL" id="ROQ01934.1"/>
    </source>
</evidence>
<organism evidence="2 3">
    <name type="scientific">Stella humosa</name>
    <dbReference type="NCBI Taxonomy" id="94"/>
    <lineage>
        <taxon>Bacteria</taxon>
        <taxon>Pseudomonadati</taxon>
        <taxon>Pseudomonadota</taxon>
        <taxon>Alphaproteobacteria</taxon>
        <taxon>Rhodospirillales</taxon>
        <taxon>Stellaceae</taxon>
        <taxon>Stella</taxon>
    </lineage>
</organism>
<evidence type="ECO:0000313" key="3">
    <source>
        <dbReference type="Proteomes" id="UP000278222"/>
    </source>
</evidence>
<keyword evidence="1" id="KW-0732">Signal</keyword>
<keyword evidence="3" id="KW-1185">Reference proteome</keyword>
<feature type="chain" id="PRO_5018190531" description="Secreted protein" evidence="1">
    <location>
        <begin position="24"/>
        <end position="133"/>
    </location>
</feature>
<evidence type="ECO:0008006" key="4">
    <source>
        <dbReference type="Google" id="ProtNLM"/>
    </source>
</evidence>
<gene>
    <name evidence="2" type="ORF">EDC65_1121</name>
</gene>